<dbReference type="GO" id="GO:0016491">
    <property type="term" value="F:oxidoreductase activity"/>
    <property type="evidence" value="ECO:0007669"/>
    <property type="project" value="UniProtKB-KW"/>
</dbReference>
<reference evidence="4" key="1">
    <citation type="submission" date="2019-03" db="EMBL/GenBank/DDBJ databases">
        <title>Single cell metagenomics reveals metabolic interactions within the superorganism composed of flagellate Streblomastix strix and complex community of Bacteroidetes bacteria on its surface.</title>
        <authorList>
            <person name="Treitli S.C."/>
            <person name="Kolisko M."/>
            <person name="Husnik F."/>
            <person name="Keeling P."/>
            <person name="Hampl V."/>
        </authorList>
    </citation>
    <scope>NUCLEOTIDE SEQUENCE</scope>
    <source>
        <strain evidence="4">STM</strain>
    </source>
</reference>
<evidence type="ECO:0000259" key="3">
    <source>
        <dbReference type="Pfam" id="PF16490"/>
    </source>
</evidence>
<dbReference type="InterPro" id="IPR036291">
    <property type="entry name" value="NAD(P)-bd_dom_sf"/>
</dbReference>
<evidence type="ECO:0000259" key="2">
    <source>
        <dbReference type="Pfam" id="PF01408"/>
    </source>
</evidence>
<comment type="caution">
    <text evidence="4">The sequence shown here is derived from an EMBL/GenBank/DDBJ whole genome shotgun (WGS) entry which is preliminary data.</text>
</comment>
<dbReference type="InterPro" id="IPR000683">
    <property type="entry name" value="Gfo/Idh/MocA-like_OxRdtase_N"/>
</dbReference>
<dbReference type="Gene3D" id="3.30.360.10">
    <property type="entry name" value="Dihydrodipicolinate Reductase, domain 2"/>
    <property type="match status" value="1"/>
</dbReference>
<feature type="domain" description="Putative oxidoreductase C-terminal" evidence="3">
    <location>
        <begin position="180"/>
        <end position="458"/>
    </location>
</feature>
<evidence type="ECO:0000256" key="1">
    <source>
        <dbReference type="ARBA" id="ARBA00023002"/>
    </source>
</evidence>
<sequence>MKHFLYIIPVGLILFYASCTMNTGKTTASIDEVKLITLDPGHFHAALVQKTSYPQVSKDVYVYAPEGDELQEHLKIINGYNTRAENSTQWNEIIYTGEDYIEKMLSDKKGNVMVTAGNNGRKAEYIGKAVSNAIHVLADKPMAINTADFEKLEECFHIAAQNGVLLYDIMTERYEVVTILQREFSLLPAIYGEQQRGSLDDPAVVKESVHHFLKTVSGSPLKRPAWFFDTEQQGAGIADVATHLVDLVQWELFPEQVIDYRTDIELLDANHWSTSLTAAQFQEVTGYNSYPDYLKKDVSGDTLNVYSNGNIFYKIKGVHAKVSVIWNYSYPEGGGDTHYSVMKGSKAHLIIKQGEAQGYKPVLYIKTVQGTDLASYEKDLQNALSVITGKYPGISLHKIEKDTWEVDIPGEYHNGHEAHFGQVTEHFLQYLKEGLPAWEVPGMIAKYYTTTHALKMAKAKRKQQL</sequence>
<dbReference type="InterPro" id="IPR032459">
    <property type="entry name" value="Oxidoreduct_C"/>
</dbReference>
<dbReference type="Gene3D" id="3.40.50.720">
    <property type="entry name" value="NAD(P)-binding Rossmann-like Domain"/>
    <property type="match status" value="1"/>
</dbReference>
<dbReference type="InterPro" id="IPR050463">
    <property type="entry name" value="Gfo/Idh/MocA_oxidrdct_glycsds"/>
</dbReference>
<dbReference type="PANTHER" id="PTHR43818">
    <property type="entry name" value="BCDNA.GH03377"/>
    <property type="match status" value="1"/>
</dbReference>
<proteinExistence type="predicted"/>
<protein>
    <recommendedName>
        <fullName evidence="5">Oxidoreductase C-terminal domain-containing protein</fullName>
    </recommendedName>
</protein>
<dbReference type="SUPFAM" id="SSF51735">
    <property type="entry name" value="NAD(P)-binding Rossmann-fold domains"/>
    <property type="match status" value="1"/>
</dbReference>
<evidence type="ECO:0008006" key="5">
    <source>
        <dbReference type="Google" id="ProtNLM"/>
    </source>
</evidence>
<dbReference type="Pfam" id="PF16490">
    <property type="entry name" value="Oxidoreduct_C"/>
    <property type="match status" value="1"/>
</dbReference>
<name>A0A5J4RTW5_9ZZZZ</name>
<dbReference type="PANTHER" id="PTHR43818:SF11">
    <property type="entry name" value="BCDNA.GH03377"/>
    <property type="match status" value="1"/>
</dbReference>
<feature type="domain" description="Gfo/Idh/MocA-like oxidoreductase N-terminal" evidence="2">
    <location>
        <begin position="73"/>
        <end position="166"/>
    </location>
</feature>
<dbReference type="GO" id="GO:0000166">
    <property type="term" value="F:nucleotide binding"/>
    <property type="evidence" value="ECO:0007669"/>
    <property type="project" value="InterPro"/>
</dbReference>
<gene>
    <name evidence="4" type="ORF">EZS27_015018</name>
</gene>
<dbReference type="AlphaFoldDB" id="A0A5J4RTW5"/>
<accession>A0A5J4RTW5</accession>
<dbReference type="Pfam" id="PF01408">
    <property type="entry name" value="GFO_IDH_MocA"/>
    <property type="match status" value="1"/>
</dbReference>
<dbReference type="EMBL" id="SNRY01000753">
    <property type="protein sequence ID" value="KAA6336862.1"/>
    <property type="molecule type" value="Genomic_DNA"/>
</dbReference>
<evidence type="ECO:0000313" key="4">
    <source>
        <dbReference type="EMBL" id="KAA6336862.1"/>
    </source>
</evidence>
<keyword evidence="1" id="KW-0560">Oxidoreductase</keyword>
<organism evidence="4">
    <name type="scientific">termite gut metagenome</name>
    <dbReference type="NCBI Taxonomy" id="433724"/>
    <lineage>
        <taxon>unclassified sequences</taxon>
        <taxon>metagenomes</taxon>
        <taxon>organismal metagenomes</taxon>
    </lineage>
</organism>